<evidence type="ECO:0000313" key="5">
    <source>
        <dbReference type="Proteomes" id="UP000031838"/>
    </source>
</evidence>
<evidence type="ECO:0000313" key="4">
    <source>
        <dbReference type="EMBL" id="AJK50123.1"/>
    </source>
</evidence>
<dbReference type="InterPro" id="IPR006140">
    <property type="entry name" value="D-isomer_DH_NAD-bd"/>
</dbReference>
<dbReference type="GO" id="GO:0016491">
    <property type="term" value="F:oxidoreductase activity"/>
    <property type="evidence" value="ECO:0007669"/>
    <property type="project" value="UniProtKB-KW"/>
</dbReference>
<dbReference type="PANTHER" id="PTHR43333">
    <property type="entry name" value="2-HACID_DH_C DOMAIN-CONTAINING PROTEIN"/>
    <property type="match status" value="1"/>
</dbReference>
<reference evidence="5" key="1">
    <citation type="submission" date="2011-03" db="EMBL/GenBank/DDBJ databases">
        <authorList>
            <person name="Voget S."/>
            <person name="Streit W.R."/>
            <person name="Jaeger K.E."/>
            <person name="Daniel R."/>
        </authorList>
    </citation>
    <scope>NUCLEOTIDE SEQUENCE [LARGE SCALE GENOMIC DNA]</scope>
    <source>
        <strain evidence="5">PG1</strain>
    </source>
</reference>
<dbReference type="SUPFAM" id="SSF51735">
    <property type="entry name" value="NAD(P)-binding Rossmann-fold domains"/>
    <property type="match status" value="1"/>
</dbReference>
<dbReference type="RefSeq" id="WP_042628434.1">
    <property type="nucleotide sequence ID" value="NZ_CP002581.1"/>
</dbReference>
<gene>
    <name evidence="4" type="ORF">BGL_2c20590</name>
</gene>
<dbReference type="EMBL" id="CP002581">
    <property type="protein sequence ID" value="AJK50123.1"/>
    <property type="molecule type" value="Genomic_DNA"/>
</dbReference>
<dbReference type="GO" id="GO:0051287">
    <property type="term" value="F:NAD binding"/>
    <property type="evidence" value="ECO:0007669"/>
    <property type="project" value="InterPro"/>
</dbReference>
<keyword evidence="2" id="KW-0520">NAD</keyword>
<organism evidence="4 5">
    <name type="scientific">Burkholderia plantarii</name>
    <dbReference type="NCBI Taxonomy" id="41899"/>
    <lineage>
        <taxon>Bacteria</taxon>
        <taxon>Pseudomonadati</taxon>
        <taxon>Pseudomonadota</taxon>
        <taxon>Betaproteobacteria</taxon>
        <taxon>Burkholderiales</taxon>
        <taxon>Burkholderiaceae</taxon>
        <taxon>Burkholderia</taxon>
    </lineage>
</organism>
<dbReference type="Pfam" id="PF02826">
    <property type="entry name" value="2-Hacid_dh_C"/>
    <property type="match status" value="1"/>
</dbReference>
<evidence type="ECO:0000256" key="1">
    <source>
        <dbReference type="ARBA" id="ARBA00023002"/>
    </source>
</evidence>
<reference evidence="4 5" key="2">
    <citation type="journal article" date="2016" name="Appl. Microbiol. Biotechnol.">
        <title>Mutations improving production and secretion of extracellular lipase by Burkholderia glumae PG1.</title>
        <authorList>
            <person name="Knapp A."/>
            <person name="Voget S."/>
            <person name="Gao R."/>
            <person name="Zaburannyi N."/>
            <person name="Krysciak D."/>
            <person name="Breuer M."/>
            <person name="Hauer B."/>
            <person name="Streit W.R."/>
            <person name="Muller R."/>
            <person name="Daniel R."/>
            <person name="Jaeger K.E."/>
        </authorList>
    </citation>
    <scope>NUCLEOTIDE SEQUENCE [LARGE SCALE GENOMIC DNA]</scope>
    <source>
        <strain evidence="4 5">PG1</strain>
    </source>
</reference>
<evidence type="ECO:0000256" key="2">
    <source>
        <dbReference type="ARBA" id="ARBA00023027"/>
    </source>
</evidence>
<dbReference type="KEGG" id="bgp:BGL_2c20590"/>
<keyword evidence="5" id="KW-1185">Reference proteome</keyword>
<dbReference type="AlphaFoldDB" id="A0A0B6S374"/>
<dbReference type="PANTHER" id="PTHR43333:SF1">
    <property type="entry name" value="D-ISOMER SPECIFIC 2-HYDROXYACID DEHYDROGENASE NAD-BINDING DOMAIN-CONTAINING PROTEIN"/>
    <property type="match status" value="1"/>
</dbReference>
<sequence>MTLLIDAGADAARDWRRVLLARDPALEIRLYPELGDPARITSLLSWKPPAGLLSQLPALRLLQCSGAGVDQLLDHPEMPDCLARGVQVARLVDPGQAHDLAAYVLAVALAWYRKLDVYAGQARHGEWQRRFPHPASADCRVGILGLGVMGRAIARAFAACGFPVAGWSTRRASCEQVETYGGRAELAAFATQCMILVCALPLTPDTLGILDGDLFTRLAPRACVINVGRGGHLVEADLLAWLSAAPEAAAALDVHAAEPLPAGHPFWTHPRIRTTPHVGAFAAPERVAGQILGNHHGVLAGRVPEHRIDLRRGY</sequence>
<name>A0A0B6S374_BURPL</name>
<dbReference type="Proteomes" id="UP000031838">
    <property type="component" value="Chromosome 2"/>
</dbReference>
<feature type="domain" description="D-isomer specific 2-hydroxyacid dehydrogenase NAD-binding" evidence="3">
    <location>
        <begin position="106"/>
        <end position="279"/>
    </location>
</feature>
<keyword evidence="1" id="KW-0560">Oxidoreductase</keyword>
<evidence type="ECO:0000259" key="3">
    <source>
        <dbReference type="Pfam" id="PF02826"/>
    </source>
</evidence>
<dbReference type="HOGENOM" id="CLU_019796_1_0_4"/>
<dbReference type="Gene3D" id="3.40.50.720">
    <property type="entry name" value="NAD(P)-binding Rossmann-like Domain"/>
    <property type="match status" value="2"/>
</dbReference>
<dbReference type="InterPro" id="IPR036291">
    <property type="entry name" value="NAD(P)-bd_dom_sf"/>
</dbReference>
<dbReference type="SUPFAM" id="SSF52283">
    <property type="entry name" value="Formate/glycerate dehydrogenase catalytic domain-like"/>
    <property type="match status" value="1"/>
</dbReference>
<proteinExistence type="predicted"/>
<protein>
    <submittedName>
        <fullName evidence="4">2-hydoxyacid dehydrogenase</fullName>
    </submittedName>
</protein>
<accession>A0A0B6S374</accession>